<evidence type="ECO:0000313" key="2">
    <source>
        <dbReference type="Proteomes" id="UP000798662"/>
    </source>
</evidence>
<keyword evidence="2" id="KW-1185">Reference proteome</keyword>
<proteinExistence type="predicted"/>
<reference evidence="1" key="1">
    <citation type="submission" date="2019-11" db="EMBL/GenBank/DDBJ databases">
        <title>Nori genome reveals adaptations in red seaweeds to the harsh intertidal environment.</title>
        <authorList>
            <person name="Wang D."/>
            <person name="Mao Y."/>
        </authorList>
    </citation>
    <scope>NUCLEOTIDE SEQUENCE</scope>
    <source>
        <tissue evidence="1">Gametophyte</tissue>
    </source>
</reference>
<comment type="caution">
    <text evidence="1">The sequence shown here is derived from an EMBL/GenBank/DDBJ whole genome shotgun (WGS) entry which is preliminary data.</text>
</comment>
<accession>A0ACC3CB35</accession>
<sequence>MVRGPSCACRCSIVLRGLGEATAARCVMSASCPPSVVLGWRCWHVGGPGFCQEAVSSFVGVSVIEQGSLLACCGLALAGRTLISASIALSLLVVFGVLLLHYLCRCRLFRLCGRLLRQPRAAARLCGLVFAGAVVAFVAWFVPAQVVVPKSRNTFCPAKECRKHALHKVTQYKTGKASKFAQGKRRYDRKQSGYGGQTKPVFHKKAKTTKKVVLRLECTVCKYKSHKTLARCKHFELGDQKKTKGVATF</sequence>
<evidence type="ECO:0000313" key="1">
    <source>
        <dbReference type="EMBL" id="KAK1867003.1"/>
    </source>
</evidence>
<dbReference type="EMBL" id="CM020620">
    <property type="protein sequence ID" value="KAK1867003.1"/>
    <property type="molecule type" value="Genomic_DNA"/>
</dbReference>
<name>A0ACC3CB35_PYRYE</name>
<dbReference type="Proteomes" id="UP000798662">
    <property type="component" value="Chromosome 3"/>
</dbReference>
<organism evidence="1 2">
    <name type="scientific">Pyropia yezoensis</name>
    <name type="common">Susabi-nori</name>
    <name type="synonym">Porphyra yezoensis</name>
    <dbReference type="NCBI Taxonomy" id="2788"/>
    <lineage>
        <taxon>Eukaryota</taxon>
        <taxon>Rhodophyta</taxon>
        <taxon>Bangiophyceae</taxon>
        <taxon>Bangiales</taxon>
        <taxon>Bangiaceae</taxon>
        <taxon>Pyropia</taxon>
    </lineage>
</organism>
<gene>
    <name evidence="1" type="ORF">I4F81_009515</name>
</gene>
<protein>
    <submittedName>
        <fullName evidence="1">Uncharacterized protein</fullName>
    </submittedName>
</protein>